<evidence type="ECO:0000256" key="1">
    <source>
        <dbReference type="ARBA" id="ARBA00011353"/>
    </source>
</evidence>
<gene>
    <name evidence="4" type="ORF">NA56DRAFT_665949</name>
</gene>
<dbReference type="InterPro" id="IPR016197">
    <property type="entry name" value="Chromo-like_dom_sf"/>
</dbReference>
<feature type="compositionally biased region" description="Acidic residues" evidence="2">
    <location>
        <begin position="48"/>
        <end position="73"/>
    </location>
</feature>
<proteinExistence type="predicted"/>
<dbReference type="PROSITE" id="PS50013">
    <property type="entry name" value="CHROMO_2"/>
    <property type="match status" value="1"/>
</dbReference>
<evidence type="ECO:0000259" key="3">
    <source>
        <dbReference type="PROSITE" id="PS50013"/>
    </source>
</evidence>
<evidence type="ECO:0000313" key="5">
    <source>
        <dbReference type="Proteomes" id="UP000235672"/>
    </source>
</evidence>
<feature type="compositionally biased region" description="Polar residues" evidence="2">
    <location>
        <begin position="1"/>
        <end position="15"/>
    </location>
</feature>
<feature type="region of interest" description="Disordered" evidence="2">
    <location>
        <begin position="1"/>
        <end position="205"/>
    </location>
</feature>
<dbReference type="InterPro" id="IPR000953">
    <property type="entry name" value="Chromo/chromo_shadow_dom"/>
</dbReference>
<dbReference type="GO" id="GO:0006338">
    <property type="term" value="P:chromatin remodeling"/>
    <property type="evidence" value="ECO:0007669"/>
    <property type="project" value="UniProtKB-ARBA"/>
</dbReference>
<feature type="compositionally biased region" description="Basic and acidic residues" evidence="2">
    <location>
        <begin position="96"/>
        <end position="117"/>
    </location>
</feature>
<comment type="subunit">
    <text evidence="1">Component of the NuA4 histone acetyltransferase complex.</text>
</comment>
<accession>A0A2J6PG28</accession>
<name>A0A2J6PG28_9HELO</name>
<dbReference type="EMBL" id="KZ613538">
    <property type="protein sequence ID" value="PMD12974.1"/>
    <property type="molecule type" value="Genomic_DNA"/>
</dbReference>
<reference evidence="4 5" key="1">
    <citation type="submission" date="2016-05" db="EMBL/GenBank/DDBJ databases">
        <title>A degradative enzymes factory behind the ericoid mycorrhizal symbiosis.</title>
        <authorList>
            <consortium name="DOE Joint Genome Institute"/>
            <person name="Martino E."/>
            <person name="Morin E."/>
            <person name="Grelet G."/>
            <person name="Kuo A."/>
            <person name="Kohler A."/>
            <person name="Daghino S."/>
            <person name="Barry K."/>
            <person name="Choi C."/>
            <person name="Cichocki N."/>
            <person name="Clum A."/>
            <person name="Copeland A."/>
            <person name="Hainaut M."/>
            <person name="Haridas S."/>
            <person name="Labutti K."/>
            <person name="Lindquist E."/>
            <person name="Lipzen A."/>
            <person name="Khouja H.-R."/>
            <person name="Murat C."/>
            <person name="Ohm R."/>
            <person name="Olson A."/>
            <person name="Spatafora J."/>
            <person name="Veneault-Fourrey C."/>
            <person name="Henrissat B."/>
            <person name="Grigoriev I."/>
            <person name="Martin F."/>
            <person name="Perotto S."/>
        </authorList>
    </citation>
    <scope>NUCLEOTIDE SEQUENCE [LARGE SCALE GENOMIC DNA]</scope>
    <source>
        <strain evidence="4 5">UAMH 7357</strain>
    </source>
</reference>
<feature type="compositionally biased region" description="Acidic residues" evidence="2">
    <location>
        <begin position="133"/>
        <end position="142"/>
    </location>
</feature>
<sequence length="275" mass="30593">MAKLSTKPSNVNTASEPIGRSKKVKKTYSKRRKLHGPGKINKEIVEKEDQEEDMGDEDKENEDDDMMGEDDNMEGSGADNNEGEVEKSSGILGGGDQRDNDNDRNRSSPELGQHGDEEQAMEETDTVAGADKSEDEVEEEQGEALFIDRETLSTSAATTAGAANISSDLQPSPSLPQLKRKRGRPSGSKLEGQRTQKAKRTSISDPGATQQYYVQTILAVRMMRFNGGGPEKGLLVHWKDFDEVKDLSWEPERILREDALEIVEEFYHDWTGEEE</sequence>
<dbReference type="SUPFAM" id="SSF54160">
    <property type="entry name" value="Chromo domain-like"/>
    <property type="match status" value="1"/>
</dbReference>
<dbReference type="CDD" id="cd00024">
    <property type="entry name" value="CD_CSD"/>
    <property type="match status" value="1"/>
</dbReference>
<feature type="compositionally biased region" description="Basic residues" evidence="2">
    <location>
        <begin position="20"/>
        <end position="36"/>
    </location>
</feature>
<protein>
    <recommendedName>
        <fullName evidence="3">Chromo domain-containing protein</fullName>
    </recommendedName>
</protein>
<dbReference type="Proteomes" id="UP000235672">
    <property type="component" value="Unassembled WGS sequence"/>
</dbReference>
<dbReference type="Gene3D" id="2.40.50.40">
    <property type="match status" value="1"/>
</dbReference>
<feature type="domain" description="Chromo" evidence="3">
    <location>
        <begin position="212"/>
        <end position="275"/>
    </location>
</feature>
<feature type="compositionally biased region" description="Low complexity" evidence="2">
    <location>
        <begin position="152"/>
        <end position="177"/>
    </location>
</feature>
<keyword evidence="5" id="KW-1185">Reference proteome</keyword>
<organism evidence="4 5">
    <name type="scientific">Hyaloscypha hepaticicola</name>
    <dbReference type="NCBI Taxonomy" id="2082293"/>
    <lineage>
        <taxon>Eukaryota</taxon>
        <taxon>Fungi</taxon>
        <taxon>Dikarya</taxon>
        <taxon>Ascomycota</taxon>
        <taxon>Pezizomycotina</taxon>
        <taxon>Leotiomycetes</taxon>
        <taxon>Helotiales</taxon>
        <taxon>Hyaloscyphaceae</taxon>
        <taxon>Hyaloscypha</taxon>
    </lineage>
</organism>
<evidence type="ECO:0000313" key="4">
    <source>
        <dbReference type="EMBL" id="PMD12974.1"/>
    </source>
</evidence>
<evidence type="ECO:0000256" key="2">
    <source>
        <dbReference type="SAM" id="MobiDB-lite"/>
    </source>
</evidence>
<dbReference type="AlphaFoldDB" id="A0A2J6PG28"/>